<dbReference type="AlphaFoldDB" id="A0A931MJG5"/>
<dbReference type="SUPFAM" id="SSF56059">
    <property type="entry name" value="Glutathione synthetase ATP-binding domain-like"/>
    <property type="match status" value="1"/>
</dbReference>
<reference evidence="17" key="1">
    <citation type="submission" date="2020-11" db="EMBL/GenBank/DDBJ databases">
        <title>Novosphingobium aureum sp. nov., a marine bacterium isolated from sediment of a salt flat.</title>
        <authorList>
            <person name="Yoo Y."/>
            <person name="Kim J.-J."/>
        </authorList>
    </citation>
    <scope>NUCLEOTIDE SEQUENCE</scope>
    <source>
        <strain evidence="17">YJ-S2-02</strain>
    </source>
</reference>
<dbReference type="Gene3D" id="3.90.600.10">
    <property type="entry name" value="Phosphoribosylglycinamide synthetase, C-terminal domain"/>
    <property type="match status" value="1"/>
</dbReference>
<dbReference type="RefSeq" id="WP_197159733.1">
    <property type="nucleotide sequence ID" value="NZ_JADZGI010000001.1"/>
</dbReference>
<evidence type="ECO:0000256" key="1">
    <source>
        <dbReference type="ARBA" id="ARBA00001936"/>
    </source>
</evidence>
<dbReference type="PANTHER" id="PTHR43472">
    <property type="entry name" value="PHOSPHORIBOSYLAMINE--GLYCINE LIGASE"/>
    <property type="match status" value="1"/>
</dbReference>
<evidence type="ECO:0000256" key="12">
    <source>
        <dbReference type="ARBA" id="ARBA00042242"/>
    </source>
</evidence>
<sequence>MNILLLGSGGREHALAWKLAQSPLCDTLYAAPGNPGIAQEATCVALDAGDHGAVAAFCEEHKIGLVVIGPEAPLVDGLADSLRAEGIAVFGPNQGAAQLEGSKGFTKDLCARADIPTGRYVRVTSEMAALAALAEFGAPVVVKADGLAAGKGVTVAMTMAEAEMAVMEIFAGRFGQVGEDGHGAEAVIEEFLDGEEASFFALTDGSTIVPFASAQDHKRVGDGDSGPNTGGMGAYSPAPVLTPELTGETMTRIIAPTVRALADAGLPYCGVLFLGVMLTREGPKLIEYNCRFGDPECQVILSRLQSDLVELLHACAENRLGSVAPPRFVDETALTVVMAAKGYPDTPEKGGAINGIEAAESDAVKVFHAGTAMKDGQLVASGGRVLSVTARGRNVTEAQARAYEAVDAIDFDSGFCRRDIGYREVARERRQG</sequence>
<evidence type="ECO:0000256" key="3">
    <source>
        <dbReference type="ARBA" id="ARBA00005174"/>
    </source>
</evidence>
<evidence type="ECO:0000256" key="6">
    <source>
        <dbReference type="ARBA" id="ARBA00022723"/>
    </source>
</evidence>
<dbReference type="Pfam" id="PF02843">
    <property type="entry name" value="GARS_C"/>
    <property type="match status" value="1"/>
</dbReference>
<protein>
    <recommendedName>
        <fullName evidence="4 14">Phosphoribosylamine--glycine ligase</fullName>
        <ecNumber evidence="4 14">6.3.4.13</ecNumber>
    </recommendedName>
    <alternativeName>
        <fullName evidence="14">GARS</fullName>
    </alternativeName>
    <alternativeName>
        <fullName evidence="12 14">Glycinamide ribonucleotide synthetase</fullName>
    </alternativeName>
    <alternativeName>
        <fullName evidence="13 14">Phosphoribosylglycinamide synthetase</fullName>
    </alternativeName>
</protein>
<dbReference type="InterPro" id="IPR011761">
    <property type="entry name" value="ATP-grasp"/>
</dbReference>
<evidence type="ECO:0000256" key="5">
    <source>
        <dbReference type="ARBA" id="ARBA00022598"/>
    </source>
</evidence>
<evidence type="ECO:0000256" key="4">
    <source>
        <dbReference type="ARBA" id="ARBA00013255"/>
    </source>
</evidence>
<keyword evidence="6" id="KW-0479">Metal-binding</keyword>
<dbReference type="FunFam" id="3.30.470.20:FF:000018">
    <property type="entry name" value="Trifunctional purine biosynthetic protein adenosine-3"/>
    <property type="match status" value="1"/>
</dbReference>
<dbReference type="GO" id="GO:0046872">
    <property type="term" value="F:metal ion binding"/>
    <property type="evidence" value="ECO:0007669"/>
    <property type="project" value="UniProtKB-KW"/>
</dbReference>
<dbReference type="SUPFAM" id="SSF52440">
    <property type="entry name" value="PreATP-grasp domain"/>
    <property type="match status" value="1"/>
</dbReference>
<comment type="catalytic activity">
    <reaction evidence="14">
        <text>5-phospho-beta-D-ribosylamine + glycine + ATP = N(1)-(5-phospho-beta-D-ribosyl)glycinamide + ADP + phosphate + H(+)</text>
        <dbReference type="Rhea" id="RHEA:17453"/>
        <dbReference type="ChEBI" id="CHEBI:15378"/>
        <dbReference type="ChEBI" id="CHEBI:30616"/>
        <dbReference type="ChEBI" id="CHEBI:43474"/>
        <dbReference type="ChEBI" id="CHEBI:57305"/>
        <dbReference type="ChEBI" id="CHEBI:58681"/>
        <dbReference type="ChEBI" id="CHEBI:143788"/>
        <dbReference type="ChEBI" id="CHEBI:456216"/>
        <dbReference type="EC" id="6.3.4.13"/>
    </reaction>
</comment>
<dbReference type="Gene3D" id="3.30.1490.20">
    <property type="entry name" value="ATP-grasp fold, A domain"/>
    <property type="match status" value="1"/>
</dbReference>
<dbReference type="InterPro" id="IPR016185">
    <property type="entry name" value="PreATP-grasp_dom_sf"/>
</dbReference>
<comment type="cofactor">
    <cofactor evidence="2">
        <name>Mg(2+)</name>
        <dbReference type="ChEBI" id="CHEBI:18420"/>
    </cofactor>
</comment>
<gene>
    <name evidence="14 17" type="primary">purD</name>
    <name evidence="17" type="ORF">I5E68_00350</name>
</gene>
<evidence type="ECO:0000256" key="8">
    <source>
        <dbReference type="ARBA" id="ARBA00022755"/>
    </source>
</evidence>
<dbReference type="InterPro" id="IPR000115">
    <property type="entry name" value="PRibGlycinamide_synth"/>
</dbReference>
<comment type="caution">
    <text evidence="17">The sequence shown here is derived from an EMBL/GenBank/DDBJ whole genome shotgun (WGS) entry which is preliminary data.</text>
</comment>
<dbReference type="HAMAP" id="MF_00138">
    <property type="entry name" value="GARS"/>
    <property type="match status" value="1"/>
</dbReference>
<dbReference type="InterPro" id="IPR020561">
    <property type="entry name" value="PRibGlycinamid_synth_ATP-grasp"/>
</dbReference>
<dbReference type="InterPro" id="IPR011054">
    <property type="entry name" value="Rudment_hybrid_motif"/>
</dbReference>
<comment type="cofactor">
    <cofactor evidence="1">
        <name>Mn(2+)</name>
        <dbReference type="ChEBI" id="CHEBI:29035"/>
    </cofactor>
</comment>
<dbReference type="GO" id="GO:0004637">
    <property type="term" value="F:phosphoribosylamine-glycine ligase activity"/>
    <property type="evidence" value="ECO:0007669"/>
    <property type="project" value="UniProtKB-UniRule"/>
</dbReference>
<dbReference type="InterPro" id="IPR020562">
    <property type="entry name" value="PRibGlycinamide_synth_N"/>
</dbReference>
<dbReference type="SMART" id="SM01209">
    <property type="entry name" value="GARS_A"/>
    <property type="match status" value="1"/>
</dbReference>
<evidence type="ECO:0000256" key="11">
    <source>
        <dbReference type="ARBA" id="ARBA00038345"/>
    </source>
</evidence>
<evidence type="ECO:0000256" key="7">
    <source>
        <dbReference type="ARBA" id="ARBA00022741"/>
    </source>
</evidence>
<proteinExistence type="inferred from homology"/>
<dbReference type="SMART" id="SM01210">
    <property type="entry name" value="GARS_C"/>
    <property type="match status" value="1"/>
</dbReference>
<evidence type="ECO:0000256" key="14">
    <source>
        <dbReference type="HAMAP-Rule" id="MF_00138"/>
    </source>
</evidence>
<feature type="domain" description="ATP-grasp" evidence="16">
    <location>
        <begin position="107"/>
        <end position="317"/>
    </location>
</feature>
<dbReference type="GO" id="GO:0006189">
    <property type="term" value="P:'de novo' IMP biosynthetic process"/>
    <property type="evidence" value="ECO:0007669"/>
    <property type="project" value="UniProtKB-UniRule"/>
</dbReference>
<dbReference type="PROSITE" id="PS00184">
    <property type="entry name" value="GARS"/>
    <property type="match status" value="1"/>
</dbReference>
<comment type="pathway">
    <text evidence="3 14">Purine metabolism; IMP biosynthesis via de novo pathway; N(1)-(5-phospho-D-ribosyl)glycinamide from 5-phospho-alpha-D-ribose 1-diphosphate: step 2/2.</text>
</comment>
<dbReference type="PANTHER" id="PTHR43472:SF1">
    <property type="entry name" value="PHOSPHORIBOSYLAMINE--GLYCINE LIGASE, CHLOROPLASTIC"/>
    <property type="match status" value="1"/>
</dbReference>
<dbReference type="GO" id="GO:0009113">
    <property type="term" value="P:purine nucleobase biosynthetic process"/>
    <property type="evidence" value="ECO:0007669"/>
    <property type="project" value="InterPro"/>
</dbReference>
<dbReference type="Proteomes" id="UP000617634">
    <property type="component" value="Unassembled WGS sequence"/>
</dbReference>
<accession>A0A931MJG5</accession>
<evidence type="ECO:0000313" key="18">
    <source>
        <dbReference type="Proteomes" id="UP000617634"/>
    </source>
</evidence>
<dbReference type="Pfam" id="PF01071">
    <property type="entry name" value="GARS_A"/>
    <property type="match status" value="1"/>
</dbReference>
<dbReference type="GO" id="GO:0005524">
    <property type="term" value="F:ATP binding"/>
    <property type="evidence" value="ECO:0007669"/>
    <property type="project" value="UniProtKB-UniRule"/>
</dbReference>
<evidence type="ECO:0000256" key="2">
    <source>
        <dbReference type="ARBA" id="ARBA00001946"/>
    </source>
</evidence>
<dbReference type="SUPFAM" id="SSF51246">
    <property type="entry name" value="Rudiment single hybrid motif"/>
    <property type="match status" value="1"/>
</dbReference>
<dbReference type="InterPro" id="IPR020559">
    <property type="entry name" value="PRibGlycinamide_synth_CS"/>
</dbReference>
<dbReference type="Gene3D" id="3.30.470.20">
    <property type="entry name" value="ATP-grasp fold, B domain"/>
    <property type="match status" value="1"/>
</dbReference>
<dbReference type="Pfam" id="PF02844">
    <property type="entry name" value="GARS_N"/>
    <property type="match status" value="1"/>
</dbReference>
<evidence type="ECO:0000256" key="10">
    <source>
        <dbReference type="ARBA" id="ARBA00023211"/>
    </source>
</evidence>
<evidence type="ECO:0000256" key="15">
    <source>
        <dbReference type="PROSITE-ProRule" id="PRU00409"/>
    </source>
</evidence>
<dbReference type="NCBIfam" id="TIGR00877">
    <property type="entry name" value="purD"/>
    <property type="match status" value="1"/>
</dbReference>
<dbReference type="FunFam" id="3.40.50.20:FF:000006">
    <property type="entry name" value="Phosphoribosylamine--glycine ligase, chloroplastic"/>
    <property type="match status" value="1"/>
</dbReference>
<keyword evidence="7 15" id="KW-0547">Nucleotide-binding</keyword>
<evidence type="ECO:0000256" key="13">
    <source>
        <dbReference type="ARBA" id="ARBA00042864"/>
    </source>
</evidence>
<dbReference type="EC" id="6.3.4.13" evidence="4 14"/>
<keyword evidence="18" id="KW-1185">Reference proteome</keyword>
<dbReference type="Gene3D" id="3.40.50.20">
    <property type="match status" value="1"/>
</dbReference>
<dbReference type="PROSITE" id="PS50975">
    <property type="entry name" value="ATP_GRASP"/>
    <property type="match status" value="1"/>
</dbReference>
<evidence type="ECO:0000256" key="9">
    <source>
        <dbReference type="ARBA" id="ARBA00022840"/>
    </source>
</evidence>
<keyword evidence="9 15" id="KW-0067">ATP-binding</keyword>
<keyword evidence="10" id="KW-0464">Manganese</keyword>
<dbReference type="InterPro" id="IPR020560">
    <property type="entry name" value="PRibGlycinamide_synth_C-dom"/>
</dbReference>
<evidence type="ECO:0000313" key="17">
    <source>
        <dbReference type="EMBL" id="MBH0111399.1"/>
    </source>
</evidence>
<organism evidence="17 18">
    <name type="scientific">Novosphingobium aureum</name>
    <dbReference type="NCBI Taxonomy" id="2792964"/>
    <lineage>
        <taxon>Bacteria</taxon>
        <taxon>Pseudomonadati</taxon>
        <taxon>Pseudomonadota</taxon>
        <taxon>Alphaproteobacteria</taxon>
        <taxon>Sphingomonadales</taxon>
        <taxon>Sphingomonadaceae</taxon>
        <taxon>Novosphingobium</taxon>
    </lineage>
</organism>
<dbReference type="InterPro" id="IPR037123">
    <property type="entry name" value="PRibGlycinamide_synth_C_sf"/>
</dbReference>
<dbReference type="FunFam" id="3.90.600.10:FF:000001">
    <property type="entry name" value="Trifunctional purine biosynthetic protein adenosine-3"/>
    <property type="match status" value="1"/>
</dbReference>
<name>A0A931MJG5_9SPHN</name>
<evidence type="ECO:0000259" key="16">
    <source>
        <dbReference type="PROSITE" id="PS50975"/>
    </source>
</evidence>
<dbReference type="InterPro" id="IPR013815">
    <property type="entry name" value="ATP_grasp_subdomain_1"/>
</dbReference>
<keyword evidence="8 14" id="KW-0658">Purine biosynthesis</keyword>
<comment type="similarity">
    <text evidence="11 14">Belongs to the GARS family.</text>
</comment>
<dbReference type="EMBL" id="JADZGI010000001">
    <property type="protein sequence ID" value="MBH0111399.1"/>
    <property type="molecule type" value="Genomic_DNA"/>
</dbReference>
<keyword evidence="5 14" id="KW-0436">Ligase</keyword>